<dbReference type="InterPro" id="IPR000212">
    <property type="entry name" value="DNA_helicase_UvrD/REP"/>
</dbReference>
<evidence type="ECO:0000259" key="17">
    <source>
        <dbReference type="PROSITE" id="PS51198"/>
    </source>
</evidence>
<evidence type="ECO:0000256" key="10">
    <source>
        <dbReference type="ARBA" id="ARBA00023125"/>
    </source>
</evidence>
<dbReference type="Proteomes" id="UP000643403">
    <property type="component" value="Unassembled WGS sequence"/>
</dbReference>
<dbReference type="Pfam" id="PF12705">
    <property type="entry name" value="PDDEXK_1"/>
    <property type="match status" value="1"/>
</dbReference>
<dbReference type="InterPro" id="IPR011604">
    <property type="entry name" value="PDDEXK-like_dom_sf"/>
</dbReference>
<name>A0ABQ3C793_9GAMM</name>
<feature type="binding site" evidence="16">
    <location>
        <begin position="33"/>
        <end position="40"/>
    </location>
    <ligand>
        <name>ATP</name>
        <dbReference type="ChEBI" id="CHEBI:30616"/>
    </ligand>
</feature>
<evidence type="ECO:0000313" key="20">
    <source>
        <dbReference type="Proteomes" id="UP000643403"/>
    </source>
</evidence>
<comment type="function">
    <text evidence="15">A helicase/nuclease that prepares dsDNA breaks (DSB) for recombinational DNA repair. Binds to DSBs and unwinds DNA via a highly rapid and processive ATP-dependent bidirectional helicase activity. Unwinds dsDNA until it encounters a Chi (crossover hotspot instigator) sequence from the 3' direction. Cuts ssDNA a few nucleotides 3' to the Chi site. The properties and activities of the enzyme are changed at Chi. The Chi-altered holoenzyme produces a long 3'-ssDNA overhang and facilitates RecA-binding to the ssDNA for homologous DNA recombination and repair. Holoenzyme degrades any linearized DNA that is unable to undergo homologous recombination. In the holoenzyme this subunit contributes ATPase, 3'-5' helicase, exonuclease activity and loads RecA onto ssDNA.</text>
</comment>
<keyword evidence="8 15" id="KW-0067">ATP-binding</keyword>
<evidence type="ECO:0000256" key="11">
    <source>
        <dbReference type="ARBA" id="ARBA00023204"/>
    </source>
</evidence>
<comment type="cofactor">
    <cofactor evidence="15">
        <name>Mg(2+)</name>
        <dbReference type="ChEBI" id="CHEBI:18420"/>
    </cofactor>
    <text evidence="15">Binds 1 Mg(2+) ion per subunit.</text>
</comment>
<evidence type="ECO:0000256" key="12">
    <source>
        <dbReference type="ARBA" id="ARBA00023235"/>
    </source>
</evidence>
<evidence type="ECO:0000259" key="18">
    <source>
        <dbReference type="PROSITE" id="PS51217"/>
    </source>
</evidence>
<feature type="binding site" evidence="15">
    <location>
        <position position="974"/>
    </location>
    <ligand>
        <name>Mg(2+)</name>
        <dbReference type="ChEBI" id="CHEBI:18420"/>
    </ligand>
</feature>
<evidence type="ECO:0000256" key="13">
    <source>
        <dbReference type="ARBA" id="ARBA00034617"/>
    </source>
</evidence>
<dbReference type="PANTHER" id="PTHR11070">
    <property type="entry name" value="UVRD / RECB / PCRA DNA HELICASE FAMILY MEMBER"/>
    <property type="match status" value="1"/>
</dbReference>
<dbReference type="Pfam" id="PF00580">
    <property type="entry name" value="UvrD-helicase"/>
    <property type="match status" value="1"/>
</dbReference>
<keyword evidence="4 15" id="KW-0227">DNA damage</keyword>
<accession>A0ABQ3C793</accession>
<feature type="domain" description="UvrD-like helicase ATP-binding" evidence="17">
    <location>
        <begin position="12"/>
        <end position="481"/>
    </location>
</feature>
<proteinExistence type="inferred from homology"/>
<evidence type="ECO:0000256" key="7">
    <source>
        <dbReference type="ARBA" id="ARBA00022839"/>
    </source>
</evidence>
<dbReference type="SUPFAM" id="SSF52540">
    <property type="entry name" value="P-loop containing nucleoside triphosphate hydrolases"/>
    <property type="match status" value="1"/>
</dbReference>
<dbReference type="InterPro" id="IPR014016">
    <property type="entry name" value="UvrD-like_ATP-bd"/>
</dbReference>
<dbReference type="SUPFAM" id="SSF52980">
    <property type="entry name" value="Restriction endonuclease-like"/>
    <property type="match status" value="1"/>
</dbReference>
<keyword evidence="12 15" id="KW-0413">Isomerase</keyword>
<comment type="subunit">
    <text evidence="15">Heterotrimer of RecB, RecC and RecD. All subunits contribute to DNA-binding. Interacts with RecA.</text>
</comment>
<evidence type="ECO:0000256" key="16">
    <source>
        <dbReference type="PROSITE-ProRule" id="PRU00560"/>
    </source>
</evidence>
<dbReference type="HAMAP" id="MF_01485">
    <property type="entry name" value="RecB"/>
    <property type="match status" value="1"/>
</dbReference>
<evidence type="ECO:0000256" key="3">
    <source>
        <dbReference type="ARBA" id="ARBA00022741"/>
    </source>
</evidence>
<keyword evidence="20" id="KW-1185">Reference proteome</keyword>
<dbReference type="InterPro" id="IPR004586">
    <property type="entry name" value="RecB"/>
</dbReference>
<keyword evidence="6 15" id="KW-0347">Helicase</keyword>
<keyword evidence="9 15" id="KW-0460">Magnesium</keyword>
<comment type="miscellaneous">
    <text evidence="15">In the RecBCD complex, RecB has a slow 3'-5' helicase, an exonuclease activity and loads RecA onto ssDNA, RecD has a fast 5'-3' helicase activity, while RecC stimulates the ATPase and processivity of the RecB helicase and contributes to recognition of the Chi site.</text>
</comment>
<comment type="caution">
    <text evidence="19">The sequence shown here is derived from an EMBL/GenBank/DDBJ whole genome shotgun (WGS) entry which is preliminary data.</text>
</comment>
<comment type="domain">
    <text evidence="15">The N-terminal DNA-binding domain is a ssDNA-dependent ATPase and has ATP-dependent 3'-5' helicase function. This domain interacts with RecC.</text>
</comment>
<dbReference type="Gene3D" id="1.10.486.10">
    <property type="entry name" value="PCRA, domain 4"/>
    <property type="match status" value="1"/>
</dbReference>
<feature type="active site" description="For nuclease activity" evidence="15">
    <location>
        <position position="1110"/>
    </location>
</feature>
<feature type="domain" description="UvrD-like helicase C-terminal" evidence="18">
    <location>
        <begin position="511"/>
        <end position="775"/>
    </location>
</feature>
<keyword evidence="10 15" id="KW-0238">DNA-binding</keyword>
<keyword evidence="3 15" id="KW-0547">Nucleotide-binding</keyword>
<dbReference type="InterPro" id="IPR014017">
    <property type="entry name" value="DNA_helicase_UvrD-like_C"/>
</dbReference>
<evidence type="ECO:0000313" key="19">
    <source>
        <dbReference type="EMBL" id="GGZ71820.1"/>
    </source>
</evidence>
<evidence type="ECO:0000256" key="8">
    <source>
        <dbReference type="ARBA" id="ARBA00022840"/>
    </source>
</evidence>
<dbReference type="CDD" id="cd22352">
    <property type="entry name" value="RecB_C-like"/>
    <property type="match status" value="1"/>
</dbReference>
<evidence type="ECO:0000256" key="2">
    <source>
        <dbReference type="ARBA" id="ARBA00022723"/>
    </source>
</evidence>
<comment type="domain">
    <text evidence="15">The C-terminal domain has nuclease activity and interacts with RecD. It interacts with RecA, facilitating its loading onto ssDNA.</text>
</comment>
<dbReference type="EC" id="5.6.2.4" evidence="15"/>
<organism evidence="19 20">
    <name type="scientific">Cognatilysobacter xinjiangensis</name>
    <dbReference type="NCBI Taxonomy" id="546892"/>
    <lineage>
        <taxon>Bacteria</taxon>
        <taxon>Pseudomonadati</taxon>
        <taxon>Pseudomonadota</taxon>
        <taxon>Gammaproteobacteria</taxon>
        <taxon>Lysobacterales</taxon>
        <taxon>Lysobacteraceae</taxon>
        <taxon>Cognatilysobacter</taxon>
    </lineage>
</organism>
<sequence length="1204" mass="131208">MSIVELPPPMTAPADETDAFLTMPLTGVRLIEASAGTGKTFTLATIVTRLVVERGLRVGQILAVTFTEAATQELRERLRRRLQLTARVAAGLVLPGEDAGEVELCRRLVERQQRVEDPVALRFRLQQAARELDGASVHTIHGFCARVLAEHALETGEPFHAGGMLGDDRELRESVAHDLWRAFAADASDAELLASLWKTPEDLAADLGTLLQAPSLLPSPPADDTLRPDLRPAAEALRVAWLAHGDEVRDAIANALAGKVLSATSYRTPTLADVYAALDDACRRDALQSSPHDKLALLSTAKLEACVNKGKLAQCPRSPLFDAVGAYLEQCERHAAWLQSRRIALLHRVRAQAARRLAQIKRQRRVRGFDDLIDGVADALDGAHGRALLAALRRRYHAALVDEFQDTDARQWSIFRRVFADDDGSALLPLDDDVRPAPFLALIGDPKQAIYRFRGGDVHTYLRAREVAQPAPALLRNFRSRPCVLRAVEQLYATAGEGAFVDGRIRFLPVAPGGRRDDGACLRDSVPAPALTVRRLSAPAEVKEFDAESSRQRATLACAEAIHETLALAAAGRLTIDARAVEPGDIAVLVRKHDEALRIQRALAALGIPAVAAGRQSLFATEQAMELLAIFEALLAPGDLPRLNAALATVLVGFDATRIEALGRDDVARARELGRAIGWRERWLRAGPLALVNELCAQAAPRLLELVDGERRLSDFMQLGEALQEAAQRALGPQALVDWLRTRIAGADDRDPEQQLRLESDARRVQILTVHKSKGLEFPFVFLPFAGIGGTPKTPRWCMVDGEDGRVLHLQPDDACKAAHRREEDAEEARLLYVALTRAEHALWLCAGPLYGQKHAPLTAMLGDIAALAGEIVVDDRAPGTLDLPPLRTAPPAQPPRARHAQRTLARDWSVYSFSALARLGSGGVEALLPRGEREEAGDEPLVPGEPLDLATELRVAAADDPRYGGTRFGDVVHGALENVDFAAWRDWRDGPPPPGQQDALIDAFRANAYSQADIDDGLPLLASLVGHTLTAAQPEGVRLCDVPDGARRAEMEFHFALDKVGVDALLSTVQAHGLLGGREGFGTRRTLDGLMTGKIDLVYAHDGRHYILDYKTNRLPDYGPATLLRAMHEGEYTLQAAIYTLALHRWLRFRLGADYDYERHIGGVRYVFCRGVDARRAASPGIHADRLPVALVDALDRLFGGGA</sequence>
<dbReference type="PROSITE" id="PS51217">
    <property type="entry name" value="UVRD_HELICASE_CTER"/>
    <property type="match status" value="1"/>
</dbReference>
<evidence type="ECO:0000256" key="6">
    <source>
        <dbReference type="ARBA" id="ARBA00022806"/>
    </source>
</evidence>
<evidence type="ECO:0000256" key="14">
    <source>
        <dbReference type="ARBA" id="ARBA00048988"/>
    </source>
</evidence>
<feature type="region of interest" description="Nuclease activity, interacts with RecD and RecA" evidence="15">
    <location>
        <begin position="908"/>
        <end position="1204"/>
    </location>
</feature>
<gene>
    <name evidence="15 19" type="primary">recB</name>
    <name evidence="19" type="ORF">GCM10008101_27570</name>
</gene>
<keyword evidence="1 15" id="KW-0540">Nuclease</keyword>
<keyword evidence="7 15" id="KW-0269">Exonuclease</keyword>
<evidence type="ECO:0000256" key="4">
    <source>
        <dbReference type="ARBA" id="ARBA00022763"/>
    </source>
</evidence>
<comment type="similarity">
    <text evidence="15">Belongs to the helicase family. UvrD subfamily.</text>
</comment>
<dbReference type="EC" id="3.1.11.5" evidence="15"/>
<dbReference type="RefSeq" id="WP_229790831.1">
    <property type="nucleotide sequence ID" value="NZ_BMXY01000005.1"/>
</dbReference>
<dbReference type="PANTHER" id="PTHR11070:SF23">
    <property type="entry name" value="RECBCD ENZYME SUBUNIT RECB"/>
    <property type="match status" value="1"/>
</dbReference>
<feature type="binding site" evidence="15">
    <location>
        <position position="1097"/>
    </location>
    <ligand>
        <name>Mg(2+)</name>
        <dbReference type="ChEBI" id="CHEBI:18420"/>
    </ligand>
</feature>
<evidence type="ECO:0000256" key="1">
    <source>
        <dbReference type="ARBA" id="ARBA00022722"/>
    </source>
</evidence>
<dbReference type="Gene3D" id="3.40.50.300">
    <property type="entry name" value="P-loop containing nucleotide triphosphate hydrolases"/>
    <property type="match status" value="2"/>
</dbReference>
<dbReference type="EMBL" id="BMXY01000005">
    <property type="protein sequence ID" value="GGZ71820.1"/>
    <property type="molecule type" value="Genomic_DNA"/>
</dbReference>
<dbReference type="InterPro" id="IPR011335">
    <property type="entry name" value="Restrct_endonuc-II-like"/>
</dbReference>
<feature type="binding site" evidence="15">
    <location>
        <position position="1110"/>
    </location>
    <ligand>
        <name>Mg(2+)</name>
        <dbReference type="ChEBI" id="CHEBI:18420"/>
    </ligand>
</feature>
<feature type="region of interest" description="DNA-binding and helicase activity, interacts with RecC" evidence="15">
    <location>
        <begin position="1"/>
        <end position="889"/>
    </location>
</feature>
<keyword evidence="2 15" id="KW-0479">Metal-binding</keyword>
<evidence type="ECO:0000256" key="9">
    <source>
        <dbReference type="ARBA" id="ARBA00022842"/>
    </source>
</evidence>
<dbReference type="InterPro" id="IPR027417">
    <property type="entry name" value="P-loop_NTPase"/>
</dbReference>
<comment type="catalytic activity">
    <reaction evidence="15">
        <text>Exonucleolytic cleavage (in the presence of ATP) in either 5'- to 3'- or 3'- to 5'-direction to yield 5'-phosphooligonucleotides.</text>
        <dbReference type="EC" id="3.1.11.5"/>
    </reaction>
</comment>
<keyword evidence="11 15" id="KW-0234">DNA repair</keyword>
<reference evidence="20" key="1">
    <citation type="journal article" date="2019" name="Int. J. Syst. Evol. Microbiol.">
        <title>The Global Catalogue of Microorganisms (GCM) 10K type strain sequencing project: providing services to taxonomists for standard genome sequencing and annotation.</title>
        <authorList>
            <consortium name="The Broad Institute Genomics Platform"/>
            <consortium name="The Broad Institute Genome Sequencing Center for Infectious Disease"/>
            <person name="Wu L."/>
            <person name="Ma J."/>
        </authorList>
    </citation>
    <scope>NUCLEOTIDE SEQUENCE [LARGE SCALE GENOMIC DNA]</scope>
    <source>
        <strain evidence="20">KCTC 22558</strain>
    </source>
</reference>
<dbReference type="Gene3D" id="1.10.3170.10">
    <property type="entry name" value="Recbcd, chain B, domain 2"/>
    <property type="match status" value="1"/>
</dbReference>
<dbReference type="Pfam" id="PF13361">
    <property type="entry name" value="UvrD_C"/>
    <property type="match status" value="1"/>
</dbReference>
<evidence type="ECO:0000256" key="5">
    <source>
        <dbReference type="ARBA" id="ARBA00022801"/>
    </source>
</evidence>
<comment type="catalytic activity">
    <reaction evidence="14 15">
        <text>ATP + H2O = ADP + phosphate + H(+)</text>
        <dbReference type="Rhea" id="RHEA:13065"/>
        <dbReference type="ChEBI" id="CHEBI:15377"/>
        <dbReference type="ChEBI" id="CHEBI:15378"/>
        <dbReference type="ChEBI" id="CHEBI:30616"/>
        <dbReference type="ChEBI" id="CHEBI:43474"/>
        <dbReference type="ChEBI" id="CHEBI:456216"/>
        <dbReference type="EC" id="5.6.2.4"/>
    </reaction>
</comment>
<evidence type="ECO:0000256" key="15">
    <source>
        <dbReference type="HAMAP-Rule" id="MF_01485"/>
    </source>
</evidence>
<dbReference type="InterPro" id="IPR038726">
    <property type="entry name" value="PDDEXK_AddAB-type"/>
</dbReference>
<comment type="catalytic activity">
    <reaction evidence="13 15">
        <text>Couples ATP hydrolysis with the unwinding of duplex DNA by translocating in the 3'-5' direction.</text>
        <dbReference type="EC" id="5.6.2.4"/>
    </reaction>
</comment>
<dbReference type="Gene3D" id="3.90.320.10">
    <property type="match status" value="1"/>
</dbReference>
<keyword evidence="5 15" id="KW-0378">Hydrolase</keyword>
<protein>
    <recommendedName>
        <fullName evidence="15">RecBCD enzyme subunit RecB</fullName>
        <ecNumber evidence="15">3.1.11.5</ecNumber>
        <ecNumber evidence="15">5.6.2.4</ecNumber>
    </recommendedName>
    <alternativeName>
        <fullName evidence="15">DNA 3'-5' helicase subunit RecB</fullName>
    </alternativeName>
    <alternativeName>
        <fullName evidence="15">Exonuclease V subunit RecB</fullName>
        <shortName evidence="15">ExoV subunit RecB</shortName>
    </alternativeName>
    <alternativeName>
        <fullName evidence="15">Helicase/nuclease RecBCD subunit RecB</fullName>
    </alternativeName>
</protein>
<dbReference type="PROSITE" id="PS51198">
    <property type="entry name" value="UVRD_HELICASE_ATP_BIND"/>
    <property type="match status" value="1"/>
</dbReference>